<evidence type="ECO:0000256" key="3">
    <source>
        <dbReference type="ARBA" id="ARBA00023015"/>
    </source>
</evidence>
<feature type="domain" description="OmpR/PhoB-type" evidence="9">
    <location>
        <begin position="126"/>
        <end position="224"/>
    </location>
</feature>
<evidence type="ECO:0000256" key="2">
    <source>
        <dbReference type="ARBA" id="ARBA00023012"/>
    </source>
</evidence>
<organism evidence="10 11">
    <name type="scientific">Chryseolinea serpens</name>
    <dbReference type="NCBI Taxonomy" id="947013"/>
    <lineage>
        <taxon>Bacteria</taxon>
        <taxon>Pseudomonadati</taxon>
        <taxon>Bacteroidota</taxon>
        <taxon>Cytophagia</taxon>
        <taxon>Cytophagales</taxon>
        <taxon>Fulvivirgaceae</taxon>
        <taxon>Chryseolinea</taxon>
    </lineage>
</organism>
<dbReference type="GO" id="GO:0000156">
    <property type="term" value="F:phosphorelay response regulator activity"/>
    <property type="evidence" value="ECO:0007669"/>
    <property type="project" value="TreeGrafter"/>
</dbReference>
<dbReference type="SMART" id="SM00448">
    <property type="entry name" value="REC"/>
    <property type="match status" value="1"/>
</dbReference>
<reference evidence="10 11" key="1">
    <citation type="submission" date="2016-11" db="EMBL/GenBank/DDBJ databases">
        <authorList>
            <person name="Jaros S."/>
            <person name="Januszkiewicz K."/>
            <person name="Wedrychowicz H."/>
        </authorList>
    </citation>
    <scope>NUCLEOTIDE SEQUENCE [LARGE SCALE GENOMIC DNA]</scope>
    <source>
        <strain evidence="10 11">DSM 24574</strain>
    </source>
</reference>
<protein>
    <submittedName>
        <fullName evidence="10">DNA-binding response regulator, OmpR family, contains REC and winged-helix (WHTH) domain</fullName>
    </submittedName>
</protein>
<keyword evidence="2" id="KW-0902">Two-component regulatory system</keyword>
<accession>A0A1M5RCT4</accession>
<feature type="domain" description="Response regulatory" evidence="8">
    <location>
        <begin position="2"/>
        <end position="116"/>
    </location>
</feature>
<dbReference type="STRING" id="947013.SAMN04488109_3326"/>
<dbReference type="EMBL" id="FQWQ01000002">
    <property type="protein sequence ID" value="SHH24157.1"/>
    <property type="molecule type" value="Genomic_DNA"/>
</dbReference>
<evidence type="ECO:0000256" key="4">
    <source>
        <dbReference type="ARBA" id="ARBA00023125"/>
    </source>
</evidence>
<keyword evidence="3" id="KW-0805">Transcription regulation</keyword>
<dbReference type="PROSITE" id="PS51755">
    <property type="entry name" value="OMPR_PHOB"/>
    <property type="match status" value="1"/>
</dbReference>
<dbReference type="InterPro" id="IPR001789">
    <property type="entry name" value="Sig_transdc_resp-reg_receiver"/>
</dbReference>
<keyword evidence="4 7" id="KW-0238">DNA-binding</keyword>
<dbReference type="FunFam" id="1.10.10.10:FF:000005">
    <property type="entry name" value="Two-component system response regulator"/>
    <property type="match status" value="1"/>
</dbReference>
<dbReference type="RefSeq" id="WP_073136109.1">
    <property type="nucleotide sequence ID" value="NZ_FQWQ01000002.1"/>
</dbReference>
<sequence>MKVLVIEDEQQVSSFIKQGLEEHSFAVDVAFDGNMGERLALNRDYDVIVLDLVIPGINGFDLCKILKKEKPSTPVIMLTTLGTTADKLSGFDAGADDYLLKPFAFEELVARLRALMRRRSATTDYGNVLRFEDLKLDIEKKVAHRHDKVIKLSAKEFALLEFFLRNPERVISRSELAEKIWDIKFETGTNVVEVYMNMLRNKIDRDFEPKLLQTRIGLGYVLSKET</sequence>
<dbReference type="PANTHER" id="PTHR48111:SF22">
    <property type="entry name" value="REGULATOR OF RPOS"/>
    <property type="match status" value="1"/>
</dbReference>
<dbReference type="CDD" id="cd00383">
    <property type="entry name" value="trans_reg_C"/>
    <property type="match status" value="1"/>
</dbReference>
<keyword evidence="1 6" id="KW-0597">Phosphoprotein</keyword>
<evidence type="ECO:0000256" key="7">
    <source>
        <dbReference type="PROSITE-ProRule" id="PRU01091"/>
    </source>
</evidence>
<keyword evidence="5" id="KW-0804">Transcription</keyword>
<dbReference type="CDD" id="cd19935">
    <property type="entry name" value="REC_OmpR_CusR-like"/>
    <property type="match status" value="1"/>
</dbReference>
<dbReference type="GO" id="GO:0006355">
    <property type="term" value="P:regulation of DNA-templated transcription"/>
    <property type="evidence" value="ECO:0007669"/>
    <property type="project" value="InterPro"/>
</dbReference>
<dbReference type="Pfam" id="PF00072">
    <property type="entry name" value="Response_reg"/>
    <property type="match status" value="1"/>
</dbReference>
<feature type="DNA-binding region" description="OmpR/PhoB-type" evidence="7">
    <location>
        <begin position="126"/>
        <end position="224"/>
    </location>
</feature>
<evidence type="ECO:0000256" key="6">
    <source>
        <dbReference type="PROSITE-ProRule" id="PRU00169"/>
    </source>
</evidence>
<evidence type="ECO:0000256" key="5">
    <source>
        <dbReference type="ARBA" id="ARBA00023163"/>
    </source>
</evidence>
<feature type="modified residue" description="4-aspartylphosphate" evidence="6">
    <location>
        <position position="51"/>
    </location>
</feature>
<keyword evidence="11" id="KW-1185">Reference proteome</keyword>
<dbReference type="AlphaFoldDB" id="A0A1M5RCT4"/>
<dbReference type="OrthoDB" id="5343479at2"/>
<dbReference type="Pfam" id="PF00486">
    <property type="entry name" value="Trans_reg_C"/>
    <property type="match status" value="1"/>
</dbReference>
<proteinExistence type="predicted"/>
<evidence type="ECO:0000259" key="9">
    <source>
        <dbReference type="PROSITE" id="PS51755"/>
    </source>
</evidence>
<dbReference type="Gene3D" id="1.10.10.10">
    <property type="entry name" value="Winged helix-like DNA-binding domain superfamily/Winged helix DNA-binding domain"/>
    <property type="match status" value="1"/>
</dbReference>
<dbReference type="GO" id="GO:0000976">
    <property type="term" value="F:transcription cis-regulatory region binding"/>
    <property type="evidence" value="ECO:0007669"/>
    <property type="project" value="TreeGrafter"/>
</dbReference>
<dbReference type="Proteomes" id="UP000184212">
    <property type="component" value="Unassembled WGS sequence"/>
</dbReference>
<gene>
    <name evidence="10" type="ORF">SAMN04488109_3326</name>
</gene>
<dbReference type="InterPro" id="IPR039420">
    <property type="entry name" value="WalR-like"/>
</dbReference>
<dbReference type="GO" id="GO:0005829">
    <property type="term" value="C:cytosol"/>
    <property type="evidence" value="ECO:0007669"/>
    <property type="project" value="TreeGrafter"/>
</dbReference>
<dbReference type="InterPro" id="IPR011006">
    <property type="entry name" value="CheY-like_superfamily"/>
</dbReference>
<dbReference type="PANTHER" id="PTHR48111">
    <property type="entry name" value="REGULATOR OF RPOS"/>
    <property type="match status" value="1"/>
</dbReference>
<evidence type="ECO:0000313" key="11">
    <source>
        <dbReference type="Proteomes" id="UP000184212"/>
    </source>
</evidence>
<dbReference type="GO" id="GO:0032993">
    <property type="term" value="C:protein-DNA complex"/>
    <property type="evidence" value="ECO:0007669"/>
    <property type="project" value="TreeGrafter"/>
</dbReference>
<dbReference type="SUPFAM" id="SSF52172">
    <property type="entry name" value="CheY-like"/>
    <property type="match status" value="1"/>
</dbReference>
<evidence type="ECO:0000256" key="1">
    <source>
        <dbReference type="ARBA" id="ARBA00022553"/>
    </source>
</evidence>
<name>A0A1M5RCT4_9BACT</name>
<dbReference type="SMART" id="SM00862">
    <property type="entry name" value="Trans_reg_C"/>
    <property type="match status" value="1"/>
</dbReference>
<dbReference type="InterPro" id="IPR001867">
    <property type="entry name" value="OmpR/PhoB-type_DNA-bd"/>
</dbReference>
<dbReference type="PROSITE" id="PS50110">
    <property type="entry name" value="RESPONSE_REGULATORY"/>
    <property type="match status" value="1"/>
</dbReference>
<dbReference type="InterPro" id="IPR036388">
    <property type="entry name" value="WH-like_DNA-bd_sf"/>
</dbReference>
<evidence type="ECO:0000313" key="10">
    <source>
        <dbReference type="EMBL" id="SHH24157.1"/>
    </source>
</evidence>
<dbReference type="Gene3D" id="6.10.250.690">
    <property type="match status" value="1"/>
</dbReference>
<evidence type="ECO:0000259" key="8">
    <source>
        <dbReference type="PROSITE" id="PS50110"/>
    </source>
</evidence>
<dbReference type="Gene3D" id="3.40.50.2300">
    <property type="match status" value="1"/>
</dbReference>